<reference evidence="3 7" key="3">
    <citation type="submission" date="2024-05" db="EMBL/GenBank/DDBJ databases">
        <authorList>
            <person name="Busch G.E."/>
            <person name="Sharma I."/>
        </authorList>
    </citation>
    <scope>NUCLEOTIDE SEQUENCE [LARGE SCALE GENOMIC DNA]</scope>
    <source>
        <strain evidence="3 7">23GB23</strain>
    </source>
</reference>
<keyword evidence="7" id="KW-1185">Reference proteome</keyword>
<evidence type="ECO:0000313" key="3">
    <source>
        <dbReference type="EMBL" id="MEP7731342.1"/>
    </source>
</evidence>
<dbReference type="EMBL" id="CP016181">
    <property type="protein sequence ID" value="AWX99431.1"/>
    <property type="molecule type" value="Genomic_DNA"/>
</dbReference>
<organism evidence="2 5">
    <name type="scientific">Marinomonas primoryensis</name>
    <dbReference type="NCBI Taxonomy" id="178399"/>
    <lineage>
        <taxon>Bacteria</taxon>
        <taxon>Pseudomonadati</taxon>
        <taxon>Pseudomonadota</taxon>
        <taxon>Gammaproteobacteria</taxon>
        <taxon>Oceanospirillales</taxon>
        <taxon>Oceanospirillaceae</taxon>
        <taxon>Marinomonas</taxon>
    </lineage>
</organism>
<dbReference type="CDD" id="cd00207">
    <property type="entry name" value="fer2"/>
    <property type="match status" value="1"/>
</dbReference>
<evidence type="ECO:0000313" key="7">
    <source>
        <dbReference type="Proteomes" id="UP001471651"/>
    </source>
</evidence>
<evidence type="ECO:0000313" key="2">
    <source>
        <dbReference type="EMBL" id="AWX99431.1"/>
    </source>
</evidence>
<feature type="domain" description="2Fe-2S ferredoxin-type" evidence="1">
    <location>
        <begin position="4"/>
        <end position="98"/>
    </location>
</feature>
<dbReference type="Pfam" id="PF00111">
    <property type="entry name" value="Fer2"/>
    <property type="match status" value="1"/>
</dbReference>
<dbReference type="InterPro" id="IPR012675">
    <property type="entry name" value="Beta-grasp_dom_sf"/>
</dbReference>
<dbReference type="EMBL" id="JBDYKN010000027">
    <property type="protein sequence ID" value="MEP7731342.1"/>
    <property type="molecule type" value="Genomic_DNA"/>
</dbReference>
<evidence type="ECO:0000313" key="5">
    <source>
        <dbReference type="Proteomes" id="UP000249898"/>
    </source>
</evidence>
<dbReference type="KEGG" id="mpri:MP3633_3574"/>
<dbReference type="InterPro" id="IPR036010">
    <property type="entry name" value="2Fe-2S_ferredoxin-like_sf"/>
</dbReference>
<dbReference type="InterPro" id="IPR001041">
    <property type="entry name" value="2Fe-2S_ferredoxin-type"/>
</dbReference>
<dbReference type="InterPro" id="IPR006058">
    <property type="entry name" value="2Fe2S_fd_BS"/>
</dbReference>
<dbReference type="Proteomes" id="UP001471651">
    <property type="component" value="Unassembled WGS sequence"/>
</dbReference>
<name>A0A2Z4PPJ9_9GAMM</name>
<dbReference type="Gene3D" id="3.10.20.30">
    <property type="match status" value="1"/>
</dbReference>
<dbReference type="SUPFAM" id="SSF54292">
    <property type="entry name" value="2Fe-2S ferredoxin-like"/>
    <property type="match status" value="1"/>
</dbReference>
<sequence length="98" mass="11031">MQKKRISLSFLDPDQWFLNDQRETVLDTLVKNGIPIKQACINGVCGVCLTPLLSGEIDYAERQPRGLNEKEKESGYFLPCISTCKTDICIGKPKVTLR</sequence>
<dbReference type="EMBL" id="CP054301">
    <property type="protein sequence ID" value="QKK82301.1"/>
    <property type="molecule type" value="Genomic_DNA"/>
</dbReference>
<dbReference type="Proteomes" id="UP000509371">
    <property type="component" value="Chromosome"/>
</dbReference>
<evidence type="ECO:0000313" key="6">
    <source>
        <dbReference type="Proteomes" id="UP000509371"/>
    </source>
</evidence>
<reference evidence="2 5" key="1">
    <citation type="submission" date="2016-06" db="EMBL/GenBank/DDBJ databases">
        <title>The sequenced genome of the ice-adhering bacterium Marinomonas primoryensis, from Antarctica.</title>
        <authorList>
            <person name="Graham L."/>
            <person name="Vance T.D.R."/>
            <person name="Davies P.L."/>
        </authorList>
    </citation>
    <scope>NUCLEOTIDE SEQUENCE [LARGE SCALE GENOMIC DNA]</scope>
    <source>
        <strain evidence="2 5">AceL</strain>
    </source>
</reference>
<accession>A0A2Z4PPJ9</accession>
<dbReference type="PROSITE" id="PS51085">
    <property type="entry name" value="2FE2S_FER_2"/>
    <property type="match status" value="1"/>
</dbReference>
<dbReference type="RefSeq" id="WP_112136174.1">
    <property type="nucleotide sequence ID" value="NZ_BAAAEF010000026.1"/>
</dbReference>
<gene>
    <name evidence="2" type="ORF">A8139_05020</name>
    <name evidence="3" type="ORF">ABKW32_18000</name>
    <name evidence="4" type="ORF">MP3633_3574</name>
</gene>
<evidence type="ECO:0000259" key="1">
    <source>
        <dbReference type="PROSITE" id="PS51085"/>
    </source>
</evidence>
<protein>
    <submittedName>
        <fullName evidence="4">2Fe-2S iron-sulfur cluster binding domain-containing protein</fullName>
    </submittedName>
    <submittedName>
        <fullName evidence="3">2Fe-2S iron-sulfur cluster-binding protein</fullName>
    </submittedName>
    <submittedName>
        <fullName evidence="2">Ferredoxin</fullName>
    </submittedName>
</protein>
<dbReference type="PROSITE" id="PS00197">
    <property type="entry name" value="2FE2S_FER_1"/>
    <property type="match status" value="1"/>
</dbReference>
<evidence type="ECO:0000313" key="4">
    <source>
        <dbReference type="EMBL" id="QKK82301.1"/>
    </source>
</evidence>
<dbReference type="GO" id="GO:0051537">
    <property type="term" value="F:2 iron, 2 sulfur cluster binding"/>
    <property type="evidence" value="ECO:0007669"/>
    <property type="project" value="InterPro"/>
</dbReference>
<dbReference type="Proteomes" id="UP000249898">
    <property type="component" value="Chromosome"/>
</dbReference>
<dbReference type="OrthoDB" id="9806195at2"/>
<reference evidence="4 6" key="2">
    <citation type="submission" date="2020-06" db="EMBL/GenBank/DDBJ databases">
        <authorList>
            <person name="Voronona O.L."/>
            <person name="Aksenova E.I."/>
            <person name="Kunda M.S."/>
            <person name="Semenov A.N."/>
            <person name="Ryzhova N."/>
        </authorList>
    </citation>
    <scope>NUCLEOTIDE SEQUENCE [LARGE SCALE GENOMIC DNA]</scope>
    <source>
        <strain evidence="4 6">MPKMM3633</strain>
    </source>
</reference>
<proteinExistence type="predicted"/>
<dbReference type="AlphaFoldDB" id="A0A2Z4PPJ9"/>